<dbReference type="GO" id="GO:0008360">
    <property type="term" value="P:regulation of cell shape"/>
    <property type="evidence" value="ECO:0007669"/>
    <property type="project" value="UniProtKB-KW"/>
</dbReference>
<dbReference type="Pfam" id="PF00768">
    <property type="entry name" value="Peptidase_S11"/>
    <property type="match status" value="1"/>
</dbReference>
<keyword evidence="6" id="KW-0961">Cell wall biogenesis/degradation</keyword>
<dbReference type="GO" id="GO:0009252">
    <property type="term" value="P:peptidoglycan biosynthetic process"/>
    <property type="evidence" value="ECO:0007669"/>
    <property type="project" value="UniProtKB-KW"/>
</dbReference>
<dbReference type="RefSeq" id="WP_154321147.1">
    <property type="nucleotide sequence ID" value="NZ_CP046045.1"/>
</dbReference>
<evidence type="ECO:0000256" key="10">
    <source>
        <dbReference type="SAM" id="SignalP"/>
    </source>
</evidence>
<feature type="active site" description="Proton acceptor" evidence="7">
    <location>
        <position position="149"/>
    </location>
</feature>
<dbReference type="GO" id="GO:0006508">
    <property type="term" value="P:proteolysis"/>
    <property type="evidence" value="ECO:0007669"/>
    <property type="project" value="InterPro"/>
</dbReference>
<keyword evidence="5" id="KW-0573">Peptidoglycan synthesis</keyword>
<evidence type="ECO:0000313" key="12">
    <source>
        <dbReference type="EMBL" id="QGM28603.1"/>
    </source>
</evidence>
<dbReference type="GO" id="GO:0071555">
    <property type="term" value="P:cell wall organization"/>
    <property type="evidence" value="ECO:0007669"/>
    <property type="project" value="UniProtKB-KW"/>
</dbReference>
<dbReference type="GO" id="GO:0009002">
    <property type="term" value="F:serine-type D-Ala-D-Ala carboxypeptidase activity"/>
    <property type="evidence" value="ECO:0007669"/>
    <property type="project" value="InterPro"/>
</dbReference>
<dbReference type="InterPro" id="IPR012338">
    <property type="entry name" value="Beta-lactam/transpept-like"/>
</dbReference>
<dbReference type="PRINTS" id="PR00725">
    <property type="entry name" value="DADACBPTASE1"/>
</dbReference>
<evidence type="ECO:0000256" key="1">
    <source>
        <dbReference type="ARBA" id="ARBA00007164"/>
    </source>
</evidence>
<dbReference type="PANTHER" id="PTHR21581">
    <property type="entry name" value="D-ALANYL-D-ALANINE CARBOXYPEPTIDASE"/>
    <property type="match status" value="1"/>
</dbReference>
<reference evidence="13" key="1">
    <citation type="submission" date="2019-11" db="EMBL/GenBank/DDBJ databases">
        <title>Escherichia coli 1916D6.</title>
        <authorList>
            <person name="Yao H."/>
            <person name="Du X."/>
            <person name="Yu R."/>
            <person name="Li A."/>
        </authorList>
    </citation>
    <scope>NUCLEOTIDE SEQUENCE [LARGE SCALE GENOMIC DNA]</scope>
    <source>
        <strain evidence="13">19110F47</strain>
    </source>
</reference>
<feature type="active site" evidence="7">
    <location>
        <position position="205"/>
    </location>
</feature>
<evidence type="ECO:0000313" key="13">
    <source>
        <dbReference type="Proteomes" id="UP000405075"/>
    </source>
</evidence>
<dbReference type="InterPro" id="IPR018044">
    <property type="entry name" value="Peptidase_S11"/>
</dbReference>
<dbReference type="PANTHER" id="PTHR21581:SF26">
    <property type="entry name" value="D-ALANYL-D-ALANINE ENDOPEPTIDASE"/>
    <property type="match status" value="1"/>
</dbReference>
<organism evidence="12 13">
    <name type="scientific">Acinetobacter towneri</name>
    <dbReference type="NCBI Taxonomy" id="202956"/>
    <lineage>
        <taxon>Bacteria</taxon>
        <taxon>Pseudomonadati</taxon>
        <taxon>Pseudomonadota</taxon>
        <taxon>Gammaproteobacteria</taxon>
        <taxon>Moraxellales</taxon>
        <taxon>Moraxellaceae</taxon>
        <taxon>Acinetobacter</taxon>
    </lineage>
</organism>
<evidence type="ECO:0000256" key="3">
    <source>
        <dbReference type="ARBA" id="ARBA00022801"/>
    </source>
</evidence>
<feature type="signal peptide" evidence="10">
    <location>
        <begin position="1"/>
        <end position="26"/>
    </location>
</feature>
<proteinExistence type="inferred from homology"/>
<dbReference type="SUPFAM" id="SSF56601">
    <property type="entry name" value="beta-lactamase/transpeptidase-like"/>
    <property type="match status" value="1"/>
</dbReference>
<feature type="active site" description="Acyl-ester intermediate" evidence="7">
    <location>
        <position position="146"/>
    </location>
</feature>
<keyword evidence="3" id="KW-0378">Hydrolase</keyword>
<feature type="domain" description="Peptidase S11 D-alanyl-D-alanine carboxypeptidase A N-terminal" evidence="11">
    <location>
        <begin position="112"/>
        <end position="341"/>
    </location>
</feature>
<evidence type="ECO:0000256" key="6">
    <source>
        <dbReference type="ARBA" id="ARBA00023316"/>
    </source>
</evidence>
<dbReference type="EMBL" id="CP046045">
    <property type="protein sequence ID" value="QGM28603.1"/>
    <property type="molecule type" value="Genomic_DNA"/>
</dbReference>
<evidence type="ECO:0000256" key="2">
    <source>
        <dbReference type="ARBA" id="ARBA00022729"/>
    </source>
</evidence>
<name>A0AAP9KK26_9GAMM</name>
<accession>A0AAP9KK26</accession>
<keyword evidence="4" id="KW-0133">Cell shape</keyword>
<dbReference type="InterPro" id="IPR001967">
    <property type="entry name" value="Peptidase_S11_N"/>
</dbReference>
<dbReference type="Proteomes" id="UP000405075">
    <property type="component" value="Chromosome"/>
</dbReference>
<dbReference type="Gene3D" id="3.40.710.10">
    <property type="entry name" value="DD-peptidase/beta-lactamase superfamily"/>
    <property type="match status" value="1"/>
</dbReference>
<feature type="binding site" evidence="8">
    <location>
        <position position="310"/>
    </location>
    <ligand>
        <name>substrate</name>
    </ligand>
</feature>
<dbReference type="AlphaFoldDB" id="A0AAP9KK26"/>
<gene>
    <name evidence="12" type="ORF">GJD93_13400</name>
</gene>
<evidence type="ECO:0000259" key="11">
    <source>
        <dbReference type="Pfam" id="PF00768"/>
    </source>
</evidence>
<evidence type="ECO:0000256" key="4">
    <source>
        <dbReference type="ARBA" id="ARBA00022960"/>
    </source>
</evidence>
<sequence length="363" mass="38486">MKNSKKSFMHVLVASMMFSLSSVSFAELVINPSSGSDGQATLSWSSEQADQFLNGDLESTSASAQAAPQSYVAEPTPPGSTKITTTVRSSNGVAPASTAPKTVRILDTSAYSNQPSVNARAALVMDAQTGEVLYSKNTNVALPIASVTKVMTAVVTSDARLNMSEQITLQSIDFAGAAGKNSSSTLRVGDKLNRAEALLFALMKSENPAAAALARTYPGGKNAFVAAMNAKARELGMHSTRFTEATGLDPRNVSSARDLGILVSTASQYGLIRQFSTTPTYDFNLGYRVLKSNNTNALVRNGGWNINLSKTGYINEAGRCVVMHTTLNNRPAVVVLLGADTSQARTNDATRLMSWASQLPKRI</sequence>
<evidence type="ECO:0000256" key="9">
    <source>
        <dbReference type="RuleBase" id="RU004016"/>
    </source>
</evidence>
<keyword evidence="2 10" id="KW-0732">Signal</keyword>
<evidence type="ECO:0000256" key="5">
    <source>
        <dbReference type="ARBA" id="ARBA00022984"/>
    </source>
</evidence>
<evidence type="ECO:0000256" key="7">
    <source>
        <dbReference type="PIRSR" id="PIRSR618044-1"/>
    </source>
</evidence>
<evidence type="ECO:0000256" key="8">
    <source>
        <dbReference type="PIRSR" id="PIRSR618044-2"/>
    </source>
</evidence>
<protein>
    <submittedName>
        <fullName evidence="12">D-alanyl-D-alanine endopeptidase</fullName>
    </submittedName>
</protein>
<comment type="similarity">
    <text evidence="1 9">Belongs to the peptidase S11 family.</text>
</comment>
<feature type="chain" id="PRO_5043037167" evidence="10">
    <location>
        <begin position="27"/>
        <end position="363"/>
    </location>
</feature>